<dbReference type="EMBL" id="JALHAT010000021">
    <property type="protein sequence ID" value="MCJ1961448.1"/>
    <property type="molecule type" value="Genomic_DNA"/>
</dbReference>
<sequence length="310" mass="34829">MTDTSLYPPLAALRAFEAVGRLGGIRRAARELMIDHAVVSRHIRSLEGWVGAPLVLRYGNDRRLTDQGEVYHGEVAKALSIIARSTGSLLGEGTDNTLRVWCIPGFASLWLAERLGDFLEENPDLDVDFRPADEGPDFRSKDVDCDVRYVRSWEEERIPREVRRLDIARPEVFPVASPAFLASVAPIREAGDFLDLPLLHEEDGAEWHHWLLAQGITPPERLSGPRLWHAHLTIDAACRGKGVALVNTMLLHDELATGRLVRVTPAQSPFQPVSFGSYALLSRDDRWTSPNILRFRRWIRKVVDDQPVPA</sequence>
<evidence type="ECO:0000256" key="2">
    <source>
        <dbReference type="ARBA" id="ARBA00023015"/>
    </source>
</evidence>
<dbReference type="SUPFAM" id="SSF53850">
    <property type="entry name" value="Periplasmic binding protein-like II"/>
    <property type="match status" value="1"/>
</dbReference>
<organism evidence="6 7">
    <name type="scientific">Novosphingobium mangrovi</name>
    <name type="common">ex Hu et al. 2023</name>
    <dbReference type="NCBI Taxonomy" id="2930094"/>
    <lineage>
        <taxon>Bacteria</taxon>
        <taxon>Pseudomonadati</taxon>
        <taxon>Pseudomonadota</taxon>
        <taxon>Alphaproteobacteria</taxon>
        <taxon>Sphingomonadales</taxon>
        <taxon>Sphingomonadaceae</taxon>
        <taxon>Novosphingobium</taxon>
    </lineage>
</organism>
<evidence type="ECO:0000259" key="5">
    <source>
        <dbReference type="PROSITE" id="PS50931"/>
    </source>
</evidence>
<evidence type="ECO:0000256" key="3">
    <source>
        <dbReference type="ARBA" id="ARBA00023125"/>
    </source>
</evidence>
<dbReference type="Pfam" id="PF03466">
    <property type="entry name" value="LysR_substrate"/>
    <property type="match status" value="1"/>
</dbReference>
<dbReference type="Gene3D" id="1.10.10.10">
    <property type="entry name" value="Winged helix-like DNA-binding domain superfamily/Winged helix DNA-binding domain"/>
    <property type="match status" value="1"/>
</dbReference>
<dbReference type="InterPro" id="IPR036390">
    <property type="entry name" value="WH_DNA-bd_sf"/>
</dbReference>
<dbReference type="RefSeq" id="WP_243800558.1">
    <property type="nucleotide sequence ID" value="NZ_JALHAT010000021.1"/>
</dbReference>
<dbReference type="InterPro" id="IPR058163">
    <property type="entry name" value="LysR-type_TF_proteobact-type"/>
</dbReference>
<keyword evidence="7" id="KW-1185">Reference proteome</keyword>
<comment type="caution">
    <text evidence="6">The sequence shown here is derived from an EMBL/GenBank/DDBJ whole genome shotgun (WGS) entry which is preliminary data.</text>
</comment>
<reference evidence="6" key="1">
    <citation type="submission" date="2022-03" db="EMBL/GenBank/DDBJ databases">
        <title>Identification of a novel bacterium isolated from mangrove sediments.</title>
        <authorList>
            <person name="Pan X."/>
        </authorList>
    </citation>
    <scope>NUCLEOTIDE SEQUENCE</scope>
    <source>
        <strain evidence="6">B2637</strain>
    </source>
</reference>
<dbReference type="Gene3D" id="3.40.190.10">
    <property type="entry name" value="Periplasmic binding protein-like II"/>
    <property type="match status" value="2"/>
</dbReference>
<keyword evidence="2" id="KW-0805">Transcription regulation</keyword>
<accession>A0ABT0AE31</accession>
<evidence type="ECO:0000256" key="4">
    <source>
        <dbReference type="ARBA" id="ARBA00023163"/>
    </source>
</evidence>
<proteinExistence type="inferred from homology"/>
<keyword evidence="3" id="KW-0238">DNA-binding</keyword>
<dbReference type="Proteomes" id="UP001162802">
    <property type="component" value="Unassembled WGS sequence"/>
</dbReference>
<dbReference type="Pfam" id="PF00126">
    <property type="entry name" value="HTH_1"/>
    <property type="match status" value="1"/>
</dbReference>
<evidence type="ECO:0000313" key="6">
    <source>
        <dbReference type="EMBL" id="MCJ1961448.1"/>
    </source>
</evidence>
<dbReference type="InterPro" id="IPR000847">
    <property type="entry name" value="LysR_HTH_N"/>
</dbReference>
<gene>
    <name evidence="6" type="ORF">MTR65_12210</name>
</gene>
<dbReference type="PROSITE" id="PS50931">
    <property type="entry name" value="HTH_LYSR"/>
    <property type="match status" value="1"/>
</dbReference>
<comment type="similarity">
    <text evidence="1">Belongs to the LysR transcriptional regulatory family.</text>
</comment>
<evidence type="ECO:0000313" key="7">
    <source>
        <dbReference type="Proteomes" id="UP001162802"/>
    </source>
</evidence>
<protein>
    <submittedName>
        <fullName evidence="6">LysR substrate-binding domain-containing protein</fullName>
    </submittedName>
</protein>
<dbReference type="PANTHER" id="PTHR30537:SF79">
    <property type="entry name" value="TRANSCRIPTIONAL REGULATOR-RELATED"/>
    <property type="match status" value="1"/>
</dbReference>
<dbReference type="SUPFAM" id="SSF46785">
    <property type="entry name" value="Winged helix' DNA-binding domain"/>
    <property type="match status" value="1"/>
</dbReference>
<dbReference type="InterPro" id="IPR036388">
    <property type="entry name" value="WH-like_DNA-bd_sf"/>
</dbReference>
<keyword evidence="4" id="KW-0804">Transcription</keyword>
<dbReference type="InterPro" id="IPR005119">
    <property type="entry name" value="LysR_subst-bd"/>
</dbReference>
<name>A0ABT0AE31_9SPHN</name>
<dbReference type="PANTHER" id="PTHR30537">
    <property type="entry name" value="HTH-TYPE TRANSCRIPTIONAL REGULATOR"/>
    <property type="match status" value="1"/>
</dbReference>
<feature type="domain" description="HTH lysR-type" evidence="5">
    <location>
        <begin position="8"/>
        <end position="65"/>
    </location>
</feature>
<evidence type="ECO:0000256" key="1">
    <source>
        <dbReference type="ARBA" id="ARBA00009437"/>
    </source>
</evidence>